<accession>A0A1D8N3J8</accession>
<proteinExistence type="predicted"/>
<dbReference type="VEuPathDB" id="FungiDB:YALI1_A03763g"/>
<dbReference type="eggNOG" id="ENOG502QVRZ">
    <property type="taxonomic scope" value="Eukaryota"/>
</dbReference>
<organism evidence="2 3">
    <name type="scientific">Yarrowia lipolytica</name>
    <name type="common">Candida lipolytica</name>
    <dbReference type="NCBI Taxonomy" id="4952"/>
    <lineage>
        <taxon>Eukaryota</taxon>
        <taxon>Fungi</taxon>
        <taxon>Dikarya</taxon>
        <taxon>Ascomycota</taxon>
        <taxon>Saccharomycotina</taxon>
        <taxon>Dipodascomycetes</taxon>
        <taxon>Dipodascales</taxon>
        <taxon>Dipodascales incertae sedis</taxon>
        <taxon>Yarrowia</taxon>
    </lineage>
</organism>
<dbReference type="RefSeq" id="XP_499727.3">
    <property type="nucleotide sequence ID" value="XM_499727.3"/>
</dbReference>
<evidence type="ECO:0008006" key="4">
    <source>
        <dbReference type="Google" id="ProtNLM"/>
    </source>
</evidence>
<reference evidence="2 3" key="1">
    <citation type="journal article" date="2016" name="PLoS ONE">
        <title>Sequence Assembly of Yarrowia lipolytica Strain W29/CLIB89 Shows Transposable Element Diversity.</title>
        <authorList>
            <person name="Magnan C."/>
            <person name="Yu J."/>
            <person name="Chang I."/>
            <person name="Jahn E."/>
            <person name="Kanomata Y."/>
            <person name="Wu J."/>
            <person name="Zeller M."/>
            <person name="Oakes M."/>
            <person name="Baldi P."/>
            <person name="Sandmeyer S."/>
        </authorList>
    </citation>
    <scope>NUCLEOTIDE SEQUENCE [LARGE SCALE GENOMIC DNA]</scope>
    <source>
        <strain evidence="3">CLIB89(W29)</strain>
    </source>
</reference>
<dbReference type="AlphaFoldDB" id="A0A1D8N3J8"/>
<dbReference type="EMBL" id="CP017553">
    <property type="protein sequence ID" value="AOW00216.1"/>
    <property type="molecule type" value="Genomic_DNA"/>
</dbReference>
<gene>
    <name evidence="2" type="ORF">YALI1_A03763g</name>
</gene>
<evidence type="ECO:0000256" key="1">
    <source>
        <dbReference type="SAM" id="MobiDB-lite"/>
    </source>
</evidence>
<protein>
    <recommendedName>
        <fullName evidence="4">Centromere protein Chl4/mis15/CENP-N</fullName>
    </recommendedName>
</protein>
<dbReference type="GO" id="GO:0007059">
    <property type="term" value="P:chromosome segregation"/>
    <property type="evidence" value="ECO:0007669"/>
    <property type="project" value="InterPro"/>
</dbReference>
<sequence length="422" mass="47573">MQVAMRWRREHNTRYTMKFNGTLRDQMVLKQTTNLRRNALNKCSHNTLYNLTQLWLGSKDCLPLVAINSQDDYLFDLDALSDDEDDAEADEGIDEVEEGVIVARGGPKYEKIMDDARKELTEGVQSRKAYMQLVGQKYWNAGLNLLQLAQLDIWGDVFERPEMLVWSYSTVKDSVGKEKVPDLSIGTIATRMSEAIYPAFRCHVHAMRHPELPVIVVRVKPYDAANDDARLKPLYLVFPYHSPHVIHLSMDHVYAQTVLHAVTQSVTTVADPISLVRSSALPTRSFNTLVTTLSDNRKAASMGSWSVFATGEVDQSPLAMVKKPPAKVANSKANRIAAKFTSKKITEPLQYRSENPQSMVEFRITRNSRKVTLRMEGTDVYAGVYRMAMRGDINDRKMPAWMTGEESSTSGAVNDGAYKADK</sequence>
<dbReference type="InterPro" id="IPR007902">
    <property type="entry name" value="Chl4/mis15/CENP-N"/>
</dbReference>
<dbReference type="Proteomes" id="UP000182444">
    <property type="component" value="Chromosome 1A"/>
</dbReference>
<evidence type="ECO:0000313" key="2">
    <source>
        <dbReference type="EMBL" id="AOW00216.1"/>
    </source>
</evidence>
<name>A0A1D8N3J8_YARLL</name>
<dbReference type="GeneID" id="2906004"/>
<dbReference type="KEGG" id="yli:2906004"/>
<feature type="region of interest" description="Disordered" evidence="1">
    <location>
        <begin position="403"/>
        <end position="422"/>
    </location>
</feature>
<dbReference type="VEuPathDB" id="FungiDB:YALI0_A03531g"/>
<dbReference type="Gene3D" id="3.10.20.720">
    <property type="match status" value="1"/>
</dbReference>
<evidence type="ECO:0000313" key="3">
    <source>
        <dbReference type="Proteomes" id="UP000182444"/>
    </source>
</evidence>
<dbReference type="Pfam" id="PF05238">
    <property type="entry name" value="CENP-N"/>
    <property type="match status" value="1"/>
</dbReference>
<dbReference type="GO" id="GO:0034080">
    <property type="term" value="P:CENP-A containing chromatin assembly"/>
    <property type="evidence" value="ECO:0007669"/>
    <property type="project" value="InterPro"/>
</dbReference>